<dbReference type="EMBL" id="JAGGKC010000014">
    <property type="protein sequence ID" value="MBP1919409.1"/>
    <property type="molecule type" value="Genomic_DNA"/>
</dbReference>
<evidence type="ECO:0000313" key="6">
    <source>
        <dbReference type="Proteomes" id="UP001519271"/>
    </source>
</evidence>
<name>A0ABS4G4D6_9CLOT</name>
<keyword evidence="6" id="KW-1185">Reference proteome</keyword>
<dbReference type="SUPFAM" id="SSF52518">
    <property type="entry name" value="Thiamin diphosphate-binding fold (THDP-binding)"/>
    <property type="match status" value="1"/>
</dbReference>
<evidence type="ECO:0000313" key="5">
    <source>
        <dbReference type="EMBL" id="MBP1919409.1"/>
    </source>
</evidence>
<keyword evidence="5" id="KW-0808">Transferase</keyword>
<dbReference type="GO" id="GO:0004802">
    <property type="term" value="F:transketolase activity"/>
    <property type="evidence" value="ECO:0007669"/>
    <property type="project" value="UniProtKB-EC"/>
</dbReference>
<gene>
    <name evidence="5" type="ORF">J2Z34_001898</name>
</gene>
<evidence type="ECO:0000256" key="1">
    <source>
        <dbReference type="ARBA" id="ARBA00001964"/>
    </source>
</evidence>
<feature type="domain" description="Transketolase N-terminal" evidence="4">
    <location>
        <begin position="7"/>
        <end position="260"/>
    </location>
</feature>
<comment type="cofactor">
    <cofactor evidence="1">
        <name>thiamine diphosphate</name>
        <dbReference type="ChEBI" id="CHEBI:58937"/>
    </cofactor>
</comment>
<reference evidence="5 6" key="1">
    <citation type="submission" date="2021-03" db="EMBL/GenBank/DDBJ databases">
        <title>Genomic Encyclopedia of Type Strains, Phase IV (KMG-IV): sequencing the most valuable type-strain genomes for metagenomic binning, comparative biology and taxonomic classification.</title>
        <authorList>
            <person name="Goeker M."/>
        </authorList>
    </citation>
    <scope>NUCLEOTIDE SEQUENCE [LARGE SCALE GENOMIC DNA]</scope>
    <source>
        <strain evidence="5 6">DSM 6139</strain>
    </source>
</reference>
<accession>A0ABS4G4D6</accession>
<dbReference type="InterPro" id="IPR005474">
    <property type="entry name" value="Transketolase_N"/>
</dbReference>
<dbReference type="Pfam" id="PF00456">
    <property type="entry name" value="Transketolase_N"/>
    <property type="match status" value="1"/>
</dbReference>
<dbReference type="InterPro" id="IPR029061">
    <property type="entry name" value="THDP-binding"/>
</dbReference>
<comment type="similarity">
    <text evidence="2">Belongs to the transketolase family.</text>
</comment>
<dbReference type="RefSeq" id="WP_209459608.1">
    <property type="nucleotide sequence ID" value="NZ_JAGGKC010000014.1"/>
</dbReference>
<dbReference type="CDD" id="cd02012">
    <property type="entry name" value="TPP_TK"/>
    <property type="match status" value="1"/>
</dbReference>
<evidence type="ECO:0000259" key="4">
    <source>
        <dbReference type="Pfam" id="PF00456"/>
    </source>
</evidence>
<proteinExistence type="inferred from homology"/>
<keyword evidence="3" id="KW-0786">Thiamine pyrophosphate</keyword>
<protein>
    <submittedName>
        <fullName evidence="5">Transketolase</fullName>
        <ecNumber evidence="5">2.2.1.1</ecNumber>
    </submittedName>
</protein>
<sequence>MTTEELKKVADHLRLEAVRMVYEGKDGHPGPALSIADIVATLYFDEMRLDPKSPNWEDRDRFILSKGHSCPIYYAALSEKGYYGEPVGDFKLRALGSRFQGHPVMGKAAGVDMTSGSLGNGLSIGVGMAIAGKYSKKDYNVFVILGDGELQEGIVWEGANTAAAKKLDNLIAFVDKNNWQSGDCVDKTIGCNNPEEKFASFKWHVQVIDGHDIDAIKNAIAVAKSVKGQPSVIVCNDIKGKGLDYMEDNNAWHKGVPTDEQYAIAVKTLGGAR</sequence>
<dbReference type="Gene3D" id="3.40.50.970">
    <property type="match status" value="1"/>
</dbReference>
<dbReference type="EC" id="2.2.1.1" evidence="5"/>
<dbReference type="Proteomes" id="UP001519271">
    <property type="component" value="Unassembled WGS sequence"/>
</dbReference>
<evidence type="ECO:0000256" key="2">
    <source>
        <dbReference type="ARBA" id="ARBA00007131"/>
    </source>
</evidence>
<comment type="caution">
    <text evidence="5">The sequence shown here is derived from an EMBL/GenBank/DDBJ whole genome shotgun (WGS) entry which is preliminary data.</text>
</comment>
<dbReference type="PANTHER" id="PTHR47514:SF1">
    <property type="entry name" value="TRANSKETOLASE N-TERMINAL SECTION-RELATED"/>
    <property type="match status" value="1"/>
</dbReference>
<evidence type="ECO:0000256" key="3">
    <source>
        <dbReference type="ARBA" id="ARBA00023052"/>
    </source>
</evidence>
<dbReference type="PANTHER" id="PTHR47514">
    <property type="entry name" value="TRANSKETOLASE N-TERMINAL SECTION-RELATED"/>
    <property type="match status" value="1"/>
</dbReference>
<organism evidence="5 6">
    <name type="scientific">Youngiibacter multivorans</name>
    <dbReference type="NCBI Taxonomy" id="937251"/>
    <lineage>
        <taxon>Bacteria</taxon>
        <taxon>Bacillati</taxon>
        <taxon>Bacillota</taxon>
        <taxon>Clostridia</taxon>
        <taxon>Eubacteriales</taxon>
        <taxon>Clostridiaceae</taxon>
        <taxon>Youngiibacter</taxon>
    </lineage>
</organism>